<evidence type="ECO:0000313" key="8">
    <source>
        <dbReference type="RefSeq" id="XP_013395049.1"/>
    </source>
</evidence>
<comment type="subcellular location">
    <subcellularLocation>
        <location evidence="1">Membrane</location>
        <topology evidence="1">Multi-pass membrane protein</topology>
    </subcellularLocation>
</comment>
<feature type="transmembrane region" description="Helical" evidence="5">
    <location>
        <begin position="312"/>
        <end position="330"/>
    </location>
</feature>
<evidence type="ECO:0000256" key="5">
    <source>
        <dbReference type="SAM" id="Phobius"/>
    </source>
</evidence>
<dbReference type="Proteomes" id="UP000085678">
    <property type="component" value="Unplaced"/>
</dbReference>
<dbReference type="InterPro" id="IPR005829">
    <property type="entry name" value="Sugar_transporter_CS"/>
</dbReference>
<feature type="transmembrane region" description="Helical" evidence="5">
    <location>
        <begin position="249"/>
        <end position="271"/>
    </location>
</feature>
<feature type="transmembrane region" description="Helical" evidence="5">
    <location>
        <begin position="393"/>
        <end position="413"/>
    </location>
</feature>
<dbReference type="PANTHER" id="PTHR24064">
    <property type="entry name" value="SOLUTE CARRIER FAMILY 22 MEMBER"/>
    <property type="match status" value="1"/>
</dbReference>
<name>A0A1S3I9V7_LINAN</name>
<feature type="transmembrane region" description="Helical" evidence="5">
    <location>
        <begin position="454"/>
        <end position="472"/>
    </location>
</feature>
<keyword evidence="4 5" id="KW-0472">Membrane</keyword>
<feature type="transmembrane region" description="Helical" evidence="5">
    <location>
        <begin position="515"/>
        <end position="539"/>
    </location>
</feature>
<evidence type="ECO:0000259" key="6">
    <source>
        <dbReference type="PROSITE" id="PS50850"/>
    </source>
</evidence>
<accession>A0A1S3I9V7</accession>
<dbReference type="KEGG" id="lak:106162327"/>
<sequence length="608" mass="67648">MHFDEFLKILGQFGTYQKQRYTLICLVALYSVVSMFGIVFYGVVPQHHCKIPQHHVEHVNSTIGTVTSETLLRITVPHNEDGKPSSCSLYSLNDLFLNRTGFENDVVPFNKTAFVQYHISAANVAYKLNQTPDDVNRYRWSNKSVQTMESRDGGEILQSDRRRTQPCPEGRVYSTDVYQSTIVSEFDLSCENKWQLRTTTSVFFAGKLAATLLSGMAADRFGRRPVFLVGMILLALSGVALAFSPNMIVFTVLYVIQGASDACVFQSIYTLGMEWVGPKKRRIAGMGISICFGLGHSFLALEAYFLRNWRHLALVASAPGVLFIAFWFFFGESVRWLLARGRYEDAKVIIAKVAKTNKVELEDSVWESLFKEKSEVKQTTHTFIDLFRTWRRAVMTTTLVFVWFSSNIGYSGLALNAEGLGANVYLNFALLGAADVPGMVLSMFLLDKIGRRKIIFFSMCVGGVACVLTGVIPKDMHWLVVTLALIGKMMIGGGGAVICMLAAESYPTVIRNVSLSFAASMARLGGVVAPQILLLSQFFKPLPSVVWGCTAISAGVMSLFLRETLGKPLPQTMEELDVMLAERSMKFWKKVPQSDEAAKETEMQAMDA</sequence>
<keyword evidence="7" id="KW-1185">Reference proteome</keyword>
<dbReference type="RefSeq" id="XP_013395050.1">
    <property type="nucleotide sequence ID" value="XM_013539596.1"/>
</dbReference>
<evidence type="ECO:0000313" key="11">
    <source>
        <dbReference type="RefSeq" id="XP_013395052.1"/>
    </source>
</evidence>
<dbReference type="PROSITE" id="PS50850">
    <property type="entry name" value="MFS"/>
    <property type="match status" value="1"/>
</dbReference>
<evidence type="ECO:0000256" key="1">
    <source>
        <dbReference type="ARBA" id="ARBA00004141"/>
    </source>
</evidence>
<feature type="transmembrane region" description="Helical" evidence="5">
    <location>
        <begin position="21"/>
        <end position="44"/>
    </location>
</feature>
<feature type="transmembrane region" description="Helical" evidence="5">
    <location>
        <begin position="545"/>
        <end position="561"/>
    </location>
</feature>
<reference evidence="8 9" key="1">
    <citation type="journal article" date="2015" name="Nat. Commun.">
        <title>The Lingula genome provides insights into brachiopod evolution and the origin of phosphate biomineralization.</title>
        <authorList>
            <person name="Luo Y.J."/>
            <person name="Takeuchi T."/>
            <person name="Koyanagi R."/>
            <person name="Yamada L."/>
            <person name="Kanda M."/>
            <person name="Khalturina M."/>
            <person name="Fujie M."/>
            <person name="Yamasaki S.I."/>
            <person name="Endo K."/>
            <person name="Satoh N."/>
        </authorList>
    </citation>
    <scope>NUCLEOTIDE SEQUENCE</scope>
</reference>
<feature type="transmembrane region" description="Helical" evidence="5">
    <location>
        <begin position="425"/>
        <end position="447"/>
    </location>
</feature>
<dbReference type="Gene3D" id="1.20.1250.20">
    <property type="entry name" value="MFS general substrate transporter like domains"/>
    <property type="match status" value="1"/>
</dbReference>
<evidence type="ECO:0000256" key="3">
    <source>
        <dbReference type="ARBA" id="ARBA00022989"/>
    </source>
</evidence>
<evidence type="ECO:0000313" key="7">
    <source>
        <dbReference type="Proteomes" id="UP000085678"/>
    </source>
</evidence>
<dbReference type="GeneID" id="106162327"/>
<evidence type="ECO:0000313" key="9">
    <source>
        <dbReference type="RefSeq" id="XP_013395050.1"/>
    </source>
</evidence>
<dbReference type="PROSITE" id="PS00216">
    <property type="entry name" value="SUGAR_TRANSPORT_1"/>
    <property type="match status" value="2"/>
</dbReference>
<dbReference type="RefSeq" id="XP_013395049.1">
    <property type="nucleotide sequence ID" value="XM_013539595.1"/>
</dbReference>
<dbReference type="OrthoDB" id="3936150at2759"/>
<dbReference type="InterPro" id="IPR036259">
    <property type="entry name" value="MFS_trans_sf"/>
</dbReference>
<feature type="transmembrane region" description="Helical" evidence="5">
    <location>
        <begin position="478"/>
        <end position="503"/>
    </location>
</feature>
<dbReference type="Pfam" id="PF00083">
    <property type="entry name" value="Sugar_tr"/>
    <property type="match status" value="1"/>
</dbReference>
<feature type="transmembrane region" description="Helical" evidence="5">
    <location>
        <begin position="283"/>
        <end position="306"/>
    </location>
</feature>
<feature type="domain" description="Major facilitator superfamily (MFS) profile" evidence="6">
    <location>
        <begin position="146"/>
        <end position="566"/>
    </location>
</feature>
<evidence type="ECO:0000256" key="2">
    <source>
        <dbReference type="ARBA" id="ARBA00022692"/>
    </source>
</evidence>
<feature type="transmembrane region" description="Helical" evidence="5">
    <location>
        <begin position="225"/>
        <end position="243"/>
    </location>
</feature>
<protein>
    <submittedName>
        <fullName evidence="8 9">Organic cation transporter protein</fullName>
    </submittedName>
</protein>
<dbReference type="RefSeq" id="XP_013395052.1">
    <property type="nucleotide sequence ID" value="XM_013539598.1"/>
</dbReference>
<evidence type="ECO:0000256" key="4">
    <source>
        <dbReference type="ARBA" id="ARBA00023136"/>
    </source>
</evidence>
<proteinExistence type="predicted"/>
<dbReference type="AlphaFoldDB" id="A0A1S3I9V7"/>
<keyword evidence="2 5" id="KW-0812">Transmembrane</keyword>
<dbReference type="InterPro" id="IPR020846">
    <property type="entry name" value="MFS_dom"/>
</dbReference>
<dbReference type="InterPro" id="IPR005828">
    <property type="entry name" value="MFS_sugar_transport-like"/>
</dbReference>
<organism evidence="7 9">
    <name type="scientific">Lingula anatina</name>
    <name type="common">Brachiopod</name>
    <name type="synonym">Lingula unguis</name>
    <dbReference type="NCBI Taxonomy" id="7574"/>
    <lineage>
        <taxon>Eukaryota</taxon>
        <taxon>Metazoa</taxon>
        <taxon>Spiralia</taxon>
        <taxon>Lophotrochozoa</taxon>
        <taxon>Brachiopoda</taxon>
        <taxon>Linguliformea</taxon>
        <taxon>Lingulata</taxon>
        <taxon>Lingulida</taxon>
        <taxon>Linguloidea</taxon>
        <taxon>Lingulidae</taxon>
        <taxon>Lingula</taxon>
    </lineage>
</organism>
<dbReference type="CDD" id="cd17317">
    <property type="entry name" value="MFS_SLC22"/>
    <property type="match status" value="1"/>
</dbReference>
<gene>
    <name evidence="8 9 10 11" type="primary">LOC106162327</name>
</gene>
<dbReference type="GO" id="GO:0022857">
    <property type="term" value="F:transmembrane transporter activity"/>
    <property type="evidence" value="ECO:0007669"/>
    <property type="project" value="InterPro"/>
</dbReference>
<reference evidence="8 9" key="2">
    <citation type="submission" date="2025-04" db="UniProtKB">
        <authorList>
            <consortium name="RefSeq"/>
        </authorList>
    </citation>
    <scope>IDENTIFICATION</scope>
</reference>
<evidence type="ECO:0000313" key="10">
    <source>
        <dbReference type="RefSeq" id="XP_013395051.1"/>
    </source>
</evidence>
<dbReference type="GO" id="GO:0016020">
    <property type="term" value="C:membrane"/>
    <property type="evidence" value="ECO:0007669"/>
    <property type="project" value="UniProtKB-SubCell"/>
</dbReference>
<dbReference type="RefSeq" id="XP_013395051.1">
    <property type="nucleotide sequence ID" value="XM_013539597.2"/>
</dbReference>
<dbReference type="SUPFAM" id="SSF103473">
    <property type="entry name" value="MFS general substrate transporter"/>
    <property type="match status" value="1"/>
</dbReference>
<keyword evidence="3 5" id="KW-1133">Transmembrane helix</keyword>